<evidence type="ECO:0000256" key="9">
    <source>
        <dbReference type="ARBA" id="ARBA00023136"/>
    </source>
</evidence>
<evidence type="ECO:0000256" key="4">
    <source>
        <dbReference type="ARBA" id="ARBA00022679"/>
    </source>
</evidence>
<protein>
    <recommendedName>
        <fullName evidence="12 13">Cardiolipin synthase</fullName>
        <shortName evidence="12">CL synthase</shortName>
        <ecNumber evidence="12 13">2.7.8.-</ecNumber>
    </recommendedName>
</protein>
<dbReference type="GO" id="GO:0008808">
    <property type="term" value="F:cardiolipin synthase activity"/>
    <property type="evidence" value="ECO:0007669"/>
    <property type="project" value="UniProtKB-UniRule"/>
</dbReference>
<feature type="active site" evidence="12">
    <location>
        <position position="400"/>
    </location>
</feature>
<dbReference type="PANTHER" id="PTHR21248:SF22">
    <property type="entry name" value="PHOSPHOLIPASE D"/>
    <property type="match status" value="1"/>
</dbReference>
<dbReference type="InterPro" id="IPR030874">
    <property type="entry name" value="Cardiolipin_synth_Firmi"/>
</dbReference>
<comment type="function">
    <text evidence="12">Catalyzes the reversible phosphatidyl group transfer from one phosphatidylglycerol molecule to another to form cardiolipin (CL) (diphosphatidylglycerol) and glycerol.</text>
</comment>
<dbReference type="PROSITE" id="PS50035">
    <property type="entry name" value="PLD"/>
    <property type="match status" value="2"/>
</dbReference>
<feature type="active site" evidence="12">
    <location>
        <position position="230"/>
    </location>
</feature>
<feature type="active site" evidence="12">
    <location>
        <position position="407"/>
    </location>
</feature>
<dbReference type="HAMAP" id="MF_01916">
    <property type="entry name" value="Cardiolipin_synth_Cls"/>
    <property type="match status" value="1"/>
</dbReference>
<keyword evidence="3 12" id="KW-0444">Lipid biosynthesis</keyword>
<reference evidence="15" key="1">
    <citation type="journal article" date="2021" name="PeerJ">
        <title>Extensive microbial diversity within the chicken gut microbiome revealed by metagenomics and culture.</title>
        <authorList>
            <person name="Gilroy R."/>
            <person name="Ravi A."/>
            <person name="Getino M."/>
            <person name="Pursley I."/>
            <person name="Horton D.L."/>
            <person name="Alikhan N.F."/>
            <person name="Baker D."/>
            <person name="Gharbi K."/>
            <person name="Hall N."/>
            <person name="Watson M."/>
            <person name="Adriaenssens E.M."/>
            <person name="Foster-Nyarko E."/>
            <person name="Jarju S."/>
            <person name="Secka A."/>
            <person name="Antonio M."/>
            <person name="Oren A."/>
            <person name="Chaudhuri R.R."/>
            <person name="La Ragione R."/>
            <person name="Hildebrand F."/>
            <person name="Pallen M.J."/>
        </authorList>
    </citation>
    <scope>NUCLEOTIDE SEQUENCE</scope>
    <source>
        <strain evidence="15">4100</strain>
    </source>
</reference>
<accession>A0A921JI27</accession>
<dbReference type="Gene3D" id="3.30.870.10">
    <property type="entry name" value="Endonuclease Chain A"/>
    <property type="match status" value="2"/>
</dbReference>
<keyword evidence="11 12" id="KW-1208">Phospholipid metabolism</keyword>
<dbReference type="PANTHER" id="PTHR21248">
    <property type="entry name" value="CARDIOLIPIN SYNTHASE"/>
    <property type="match status" value="1"/>
</dbReference>
<name>A0A921JI27_9BACT</name>
<feature type="active site" evidence="12">
    <location>
        <position position="402"/>
    </location>
</feature>
<comment type="caution">
    <text evidence="15">The sequence shown here is derived from an EMBL/GenBank/DDBJ whole genome shotgun (WGS) entry which is preliminary data.</text>
</comment>
<dbReference type="EMBL" id="DYXT01000023">
    <property type="protein sequence ID" value="HJE38908.1"/>
    <property type="molecule type" value="Genomic_DNA"/>
</dbReference>
<dbReference type="Proteomes" id="UP000711407">
    <property type="component" value="Unassembled WGS sequence"/>
</dbReference>
<feature type="domain" description="PLD phosphodiesterase" evidence="14">
    <location>
        <begin position="395"/>
        <end position="422"/>
    </location>
</feature>
<dbReference type="NCBIfam" id="TIGR04265">
    <property type="entry name" value="bac_cardiolipin"/>
    <property type="match status" value="1"/>
</dbReference>
<dbReference type="Pfam" id="PF13091">
    <property type="entry name" value="PLDc_2"/>
    <property type="match status" value="2"/>
</dbReference>
<dbReference type="SUPFAM" id="SSF56024">
    <property type="entry name" value="Phospholipase D/nuclease"/>
    <property type="match status" value="2"/>
</dbReference>
<evidence type="ECO:0000256" key="3">
    <source>
        <dbReference type="ARBA" id="ARBA00022516"/>
    </source>
</evidence>
<evidence type="ECO:0000256" key="8">
    <source>
        <dbReference type="ARBA" id="ARBA00023098"/>
    </source>
</evidence>
<dbReference type="InterPro" id="IPR025202">
    <property type="entry name" value="PLD-like_dom"/>
</dbReference>
<feature type="transmembrane region" description="Helical" evidence="12">
    <location>
        <begin position="45"/>
        <end position="63"/>
    </location>
</feature>
<dbReference type="InterPro" id="IPR022924">
    <property type="entry name" value="Cardiolipin_synthase"/>
</dbReference>
<feature type="transmembrane region" description="Helical" evidence="12">
    <location>
        <begin position="12"/>
        <end position="33"/>
    </location>
</feature>
<evidence type="ECO:0000256" key="1">
    <source>
        <dbReference type="ARBA" id="ARBA00004651"/>
    </source>
</evidence>
<dbReference type="GO" id="GO:0005886">
    <property type="term" value="C:plasma membrane"/>
    <property type="evidence" value="ECO:0007669"/>
    <property type="project" value="UniProtKB-SubCell"/>
</dbReference>
<comment type="subcellular location">
    <subcellularLocation>
        <location evidence="1 12">Cell membrane</location>
        <topology evidence="1 12">Multi-pass membrane protein</topology>
    </subcellularLocation>
</comment>
<organism evidence="15 16">
    <name type="scientific">Candidatus Amulumruptor caecigallinarius</name>
    <dbReference type="NCBI Taxonomy" id="2109911"/>
    <lineage>
        <taxon>Bacteria</taxon>
        <taxon>Pseudomonadati</taxon>
        <taxon>Bacteroidota</taxon>
        <taxon>Bacteroidia</taxon>
        <taxon>Bacteroidales</taxon>
        <taxon>Muribaculaceae</taxon>
        <taxon>Candidatus Amulumruptor</taxon>
    </lineage>
</organism>
<keyword evidence="10 12" id="KW-0594">Phospholipid biosynthesis</keyword>
<evidence type="ECO:0000256" key="12">
    <source>
        <dbReference type="HAMAP-Rule" id="MF_01916"/>
    </source>
</evidence>
<evidence type="ECO:0000256" key="10">
    <source>
        <dbReference type="ARBA" id="ARBA00023209"/>
    </source>
</evidence>
<comment type="catalytic activity">
    <reaction evidence="12">
        <text>2 a 1,2-diacyl-sn-glycero-3-phospho-(1'-sn-glycerol) = a cardiolipin + glycerol</text>
        <dbReference type="Rhea" id="RHEA:31451"/>
        <dbReference type="ChEBI" id="CHEBI:17754"/>
        <dbReference type="ChEBI" id="CHEBI:62237"/>
        <dbReference type="ChEBI" id="CHEBI:64716"/>
    </reaction>
</comment>
<dbReference type="EC" id="2.7.8.-" evidence="12 13"/>
<keyword evidence="8 12" id="KW-0443">Lipid metabolism</keyword>
<dbReference type="InterPro" id="IPR001736">
    <property type="entry name" value="PLipase_D/transphosphatidylase"/>
</dbReference>
<evidence type="ECO:0000256" key="6">
    <source>
        <dbReference type="ARBA" id="ARBA00022737"/>
    </source>
</evidence>
<dbReference type="SMART" id="SM00155">
    <property type="entry name" value="PLDc"/>
    <property type="match status" value="2"/>
</dbReference>
<evidence type="ECO:0000313" key="15">
    <source>
        <dbReference type="EMBL" id="HJE38908.1"/>
    </source>
</evidence>
<evidence type="ECO:0000256" key="7">
    <source>
        <dbReference type="ARBA" id="ARBA00022989"/>
    </source>
</evidence>
<evidence type="ECO:0000256" key="2">
    <source>
        <dbReference type="ARBA" id="ARBA00022475"/>
    </source>
</evidence>
<evidence type="ECO:0000256" key="11">
    <source>
        <dbReference type="ARBA" id="ARBA00023264"/>
    </source>
</evidence>
<reference evidence="15" key="2">
    <citation type="submission" date="2021-09" db="EMBL/GenBank/DDBJ databases">
        <authorList>
            <person name="Gilroy R."/>
        </authorList>
    </citation>
    <scope>NUCLEOTIDE SEQUENCE</scope>
    <source>
        <strain evidence="15">4100</strain>
    </source>
</reference>
<dbReference type="CDD" id="cd09110">
    <property type="entry name" value="PLDc_CLS_1"/>
    <property type="match status" value="1"/>
</dbReference>
<evidence type="ECO:0000256" key="5">
    <source>
        <dbReference type="ARBA" id="ARBA00022692"/>
    </source>
</evidence>
<dbReference type="InterPro" id="IPR027379">
    <property type="entry name" value="CLS_N"/>
</dbReference>
<dbReference type="GO" id="GO:0032049">
    <property type="term" value="P:cardiolipin biosynthetic process"/>
    <property type="evidence" value="ECO:0007669"/>
    <property type="project" value="UniProtKB-UniRule"/>
</dbReference>
<evidence type="ECO:0000313" key="16">
    <source>
        <dbReference type="Proteomes" id="UP000711407"/>
    </source>
</evidence>
<sequence>MQSFFDSLGYGWLYWVIMVAYAFTILGIIAIVLSENRNPVKSLAWITVLLLLPGGGAILYLFFGRSIKNTHILSRRNKKRLRGLQLGSEVVNISKDLSPENRRLVQLARSLSGAGFYENNSVEVFVNANDKLDTLEDDLRQARHYIHLQYYIFENDASGRRIADILMDKARQGVKVRVIYDHVGSFHVASNFFKRMRSAGVEIYPFFRVAFPFFGSKINWRNHRKLVIIDGDIGYVGGMNIADRYRDGGRKFASWRDTHLRVSGAVVAALQYSFATDWAFIGKGLLTEGAGSSSPRVHGIRCDAHLTTSGPTDQWCNIEFLFLKAIGTAQKRIYIQTPYFLPTESLLRALQTAALSRVDVRVMIPRHSDSTMLTSASNSYISECLAAGIKIYFYDAGMLHSKMVLVDDDFCSVGSTNFDFRSFEHNFESNLFIYTPEFNEKMRHIFHADMEKCRQIRQPRWRRRPLHRKIIESIVRLLSPIL</sequence>
<feature type="domain" description="PLD phosphodiesterase" evidence="14">
    <location>
        <begin position="218"/>
        <end position="245"/>
    </location>
</feature>
<keyword evidence="4 12" id="KW-0808">Transferase</keyword>
<evidence type="ECO:0000259" key="14">
    <source>
        <dbReference type="PROSITE" id="PS50035"/>
    </source>
</evidence>
<dbReference type="Pfam" id="PF13396">
    <property type="entry name" value="PLDc_N"/>
    <property type="match status" value="1"/>
</dbReference>
<gene>
    <name evidence="15" type="primary">cls</name>
    <name evidence="15" type="ORF">K8V47_04010</name>
</gene>
<feature type="active site" evidence="12">
    <location>
        <position position="223"/>
    </location>
</feature>
<dbReference type="AlphaFoldDB" id="A0A921JI27"/>
<dbReference type="CDD" id="cd09112">
    <property type="entry name" value="PLDc_CLS_2"/>
    <property type="match status" value="1"/>
</dbReference>
<keyword evidence="5 12" id="KW-0812">Transmembrane</keyword>
<keyword evidence="7 12" id="KW-1133">Transmembrane helix</keyword>
<proteinExistence type="inferred from homology"/>
<keyword evidence="2 12" id="KW-1003">Cell membrane</keyword>
<keyword evidence="9 12" id="KW-0472">Membrane</keyword>
<keyword evidence="6" id="KW-0677">Repeat</keyword>
<comment type="similarity">
    <text evidence="12">Belongs to the phospholipase D family. Cardiolipin synthase subfamily.</text>
</comment>
<feature type="active site" evidence="12">
    <location>
        <position position="225"/>
    </location>
</feature>
<evidence type="ECO:0000256" key="13">
    <source>
        <dbReference type="NCBIfam" id="TIGR04265"/>
    </source>
</evidence>